<dbReference type="OrthoDB" id="7629232at2"/>
<dbReference type="AlphaFoldDB" id="A0A0E9MQX5"/>
<evidence type="ECO:0000313" key="2">
    <source>
        <dbReference type="EMBL" id="GAO39939.1"/>
    </source>
</evidence>
<keyword evidence="3" id="KW-1185">Reference proteome</keyword>
<dbReference type="STRING" id="1219043.SCH01S_40_00360"/>
<evidence type="ECO:0000313" key="3">
    <source>
        <dbReference type="Proteomes" id="UP000033202"/>
    </source>
</evidence>
<dbReference type="RefSeq" id="WP_046348751.1">
    <property type="nucleotide sequence ID" value="NZ_BBWU01000040.1"/>
</dbReference>
<gene>
    <name evidence="2" type="ORF">SCH01S_40_00360</name>
</gene>
<evidence type="ECO:0000256" key="1">
    <source>
        <dbReference type="SAM" id="MobiDB-lite"/>
    </source>
</evidence>
<dbReference type="PROSITE" id="PS51257">
    <property type="entry name" value="PROKAR_LIPOPROTEIN"/>
    <property type="match status" value="1"/>
</dbReference>
<proteinExistence type="predicted"/>
<comment type="caution">
    <text evidence="2">The sequence shown here is derived from an EMBL/GenBank/DDBJ whole genome shotgun (WGS) entry which is preliminary data.</text>
</comment>
<dbReference type="EMBL" id="BBWU01000040">
    <property type="protein sequence ID" value="GAO39939.1"/>
    <property type="molecule type" value="Genomic_DNA"/>
</dbReference>
<protein>
    <recommendedName>
        <fullName evidence="4">Lipoprotein</fullName>
    </recommendedName>
</protein>
<feature type="region of interest" description="Disordered" evidence="1">
    <location>
        <begin position="18"/>
        <end position="47"/>
    </location>
</feature>
<accession>A0A0E9MQX5</accession>
<dbReference type="Proteomes" id="UP000033202">
    <property type="component" value="Unassembled WGS sequence"/>
</dbReference>
<evidence type="ECO:0008006" key="4">
    <source>
        <dbReference type="Google" id="ProtNLM"/>
    </source>
</evidence>
<feature type="compositionally biased region" description="Pro residues" evidence="1">
    <location>
        <begin position="20"/>
        <end position="41"/>
    </location>
</feature>
<organism evidence="2 3">
    <name type="scientific">Sphingomonas changbaiensis NBRC 104936</name>
    <dbReference type="NCBI Taxonomy" id="1219043"/>
    <lineage>
        <taxon>Bacteria</taxon>
        <taxon>Pseudomonadati</taxon>
        <taxon>Pseudomonadota</taxon>
        <taxon>Alphaproteobacteria</taxon>
        <taxon>Sphingomonadales</taxon>
        <taxon>Sphingomonadaceae</taxon>
        <taxon>Sphingomonas</taxon>
    </lineage>
</organism>
<reference evidence="2 3" key="1">
    <citation type="submission" date="2015-04" db="EMBL/GenBank/DDBJ databases">
        <title>Whole genome shotgun sequence of Sphingomonas changbaiensis NBRC 104936.</title>
        <authorList>
            <person name="Katano-Makiyama Y."/>
            <person name="Hosoyama A."/>
            <person name="Hashimoto M."/>
            <person name="Noguchi M."/>
            <person name="Tsuchikane K."/>
            <person name="Ohji S."/>
            <person name="Yamazoe A."/>
            <person name="Ichikawa N."/>
            <person name="Kimura A."/>
            <person name="Fujita N."/>
        </authorList>
    </citation>
    <scope>NUCLEOTIDE SEQUENCE [LARGE SCALE GENOMIC DNA]</scope>
    <source>
        <strain evidence="2 3">NBRC 104936</strain>
    </source>
</reference>
<name>A0A0E9MQX5_9SPHN</name>
<sequence>MRRAIGLSLLMLSGCVAPSRPAPKPVPPPPAPTPTPTPSPLPQGDAWRDWPLTPGDWSYRHTGTEAVFAQPGQPPLLVLRCERAAGRVAIVWTTDAAGPLTIRTTYGDATRAVASNGTRLEADIAARDPLLDQMAFSRGRFMLLAGGQAAIVPAWPEVSRVVEDCR</sequence>